<name>A0A6B0RK90_9CETA</name>
<evidence type="ECO:0000313" key="2">
    <source>
        <dbReference type="Proteomes" id="UP000322234"/>
    </source>
</evidence>
<reference evidence="1" key="1">
    <citation type="submission" date="2019-10" db="EMBL/GenBank/DDBJ databases">
        <title>The sequence and de novo assembly of the wild yak genome.</title>
        <authorList>
            <person name="Liu Y."/>
        </authorList>
    </citation>
    <scope>NUCLEOTIDE SEQUENCE [LARGE SCALE GENOMIC DNA]</scope>
    <source>
        <strain evidence="1">WY2019</strain>
    </source>
</reference>
<proteinExistence type="predicted"/>
<evidence type="ECO:0000313" key="1">
    <source>
        <dbReference type="EMBL" id="MXQ87713.1"/>
    </source>
</evidence>
<accession>A0A6B0RK90</accession>
<protein>
    <submittedName>
        <fullName evidence="1">Uncharacterized protein</fullName>
    </submittedName>
</protein>
<organism evidence="1 2">
    <name type="scientific">Bos mutus</name>
    <name type="common">wild yak</name>
    <dbReference type="NCBI Taxonomy" id="72004"/>
    <lineage>
        <taxon>Eukaryota</taxon>
        <taxon>Metazoa</taxon>
        <taxon>Chordata</taxon>
        <taxon>Craniata</taxon>
        <taxon>Vertebrata</taxon>
        <taxon>Euteleostomi</taxon>
        <taxon>Mammalia</taxon>
        <taxon>Eutheria</taxon>
        <taxon>Laurasiatheria</taxon>
        <taxon>Artiodactyla</taxon>
        <taxon>Ruminantia</taxon>
        <taxon>Pecora</taxon>
        <taxon>Bovidae</taxon>
        <taxon>Bovinae</taxon>
        <taxon>Bos</taxon>
    </lineage>
</organism>
<comment type="caution">
    <text evidence="1">The sequence shown here is derived from an EMBL/GenBank/DDBJ whole genome shotgun (WGS) entry which is preliminary data.</text>
</comment>
<gene>
    <name evidence="1" type="ORF">E5288_WYG018114</name>
</gene>
<sequence>MGAALENVDDVSPCIAGDLEELQQKDVKLRICSLSLSSHTLLPSVRSTVCPTENRCCACRRERGKHGSAWTGCSWKLFIRYVSVQTWTLTDGWSLEGSRGWFGSILSVDSPVHWATVCSLKAEPISVLCSSWPPPLQGLAFLQPAIAFCPVPSHGPHRTLGMKSAENNWLRAHSHRNWGLPGQ</sequence>
<dbReference type="EMBL" id="VBQZ03000040">
    <property type="protein sequence ID" value="MXQ87713.1"/>
    <property type="molecule type" value="Genomic_DNA"/>
</dbReference>
<dbReference type="AlphaFoldDB" id="A0A6B0RK90"/>
<keyword evidence="2" id="KW-1185">Reference proteome</keyword>
<dbReference type="Proteomes" id="UP000322234">
    <property type="component" value="Unassembled WGS sequence"/>
</dbReference>